<keyword evidence="9" id="KW-1185">Reference proteome</keyword>
<dbReference type="InterPro" id="IPR006620">
    <property type="entry name" value="Pro_4_hyd_alph"/>
</dbReference>
<comment type="cofactor">
    <cofactor evidence="1">
        <name>L-ascorbate</name>
        <dbReference type="ChEBI" id="CHEBI:38290"/>
    </cofactor>
</comment>
<dbReference type="Proteomes" id="UP000198406">
    <property type="component" value="Unassembled WGS sequence"/>
</dbReference>
<gene>
    <name evidence="8" type="ORF">FisN_23Hu137</name>
</gene>
<evidence type="ECO:0000259" key="7">
    <source>
        <dbReference type="PROSITE" id="PS51471"/>
    </source>
</evidence>
<keyword evidence="6" id="KW-0472">Membrane</keyword>
<evidence type="ECO:0000256" key="2">
    <source>
        <dbReference type="ARBA" id="ARBA00022723"/>
    </source>
</evidence>
<dbReference type="EMBL" id="BDSP01000257">
    <property type="protein sequence ID" value="GAX27403.1"/>
    <property type="molecule type" value="Genomic_DNA"/>
</dbReference>
<comment type="caution">
    <text evidence="8">The sequence shown here is derived from an EMBL/GenBank/DDBJ whole genome shotgun (WGS) entry which is preliminary data.</text>
</comment>
<dbReference type="GO" id="GO:0008475">
    <property type="term" value="F:procollagen-lysine 5-dioxygenase activity"/>
    <property type="evidence" value="ECO:0007669"/>
    <property type="project" value="UniProtKB-EC"/>
</dbReference>
<protein>
    <submittedName>
        <fullName evidence="8">Procollagen-lysine,2-oxoglutarate 5-dioxygenase 1</fullName>
        <ecNumber evidence="8">1.14.11.4</ecNumber>
    </submittedName>
</protein>
<evidence type="ECO:0000313" key="9">
    <source>
        <dbReference type="Proteomes" id="UP000198406"/>
    </source>
</evidence>
<dbReference type="InParanoid" id="A0A1Z5KM54"/>
<feature type="transmembrane region" description="Helical" evidence="6">
    <location>
        <begin position="88"/>
        <end position="105"/>
    </location>
</feature>
<keyword evidence="6" id="KW-0812">Transmembrane</keyword>
<keyword evidence="4 8" id="KW-0560">Oxidoreductase</keyword>
<name>A0A1Z5KM54_FISSO</name>
<dbReference type="GO" id="GO:0031418">
    <property type="term" value="F:L-ascorbic acid binding"/>
    <property type="evidence" value="ECO:0007669"/>
    <property type="project" value="InterPro"/>
</dbReference>
<feature type="transmembrane region" description="Helical" evidence="6">
    <location>
        <begin position="24"/>
        <end position="44"/>
    </location>
</feature>
<evidence type="ECO:0000256" key="4">
    <source>
        <dbReference type="ARBA" id="ARBA00023002"/>
    </source>
</evidence>
<feature type="domain" description="Fe2OG dioxygenase" evidence="7">
    <location>
        <begin position="213"/>
        <end position="304"/>
    </location>
</feature>
<dbReference type="InterPro" id="IPR005123">
    <property type="entry name" value="Oxoglu/Fe-dep_dioxygenase_dom"/>
</dbReference>
<sequence length="440" mass="50342">MEIFLGEPYLQIKLPNYDQERAHIYWLLILSTFFWLILFPLTWLPRSIARTITPADEKITNNKKKSKQKTVEVKITTAAPPAPPLSPIYSSLGLVLSTIILLFYSPHNYFTSRQVFEAPLFTKEECQHVIQMAERAALQNYETASRENKAHDTLLMPPGGWQKTRHGSYPTTDLNLVTDPFTKEDRQWLSDRLDSRLAPMLSRVYGVPIKSLRAADMFLVRYDGDQRNFLEYHTDSGDISFNVLLNQDFEGGGTRFWNRAIDQPFAHVHPTQVGDVLAHSAQIHHEGYPVTNGTRIILVGFISVDNVDPFTGASTGLSWFASWGCLNWLDHKVRSLHNKSLDRLAKPSERQSVEVGDSAYMRGFFLHLTHLFRGLGDRFTRHDVKRLVAETDRDAYLTSLNVAQRGASWYKGQQIIVGLDGRITTEWNSRQNRSDSFKDL</sequence>
<organism evidence="8 9">
    <name type="scientific">Fistulifera solaris</name>
    <name type="common">Oleaginous diatom</name>
    <dbReference type="NCBI Taxonomy" id="1519565"/>
    <lineage>
        <taxon>Eukaryota</taxon>
        <taxon>Sar</taxon>
        <taxon>Stramenopiles</taxon>
        <taxon>Ochrophyta</taxon>
        <taxon>Bacillariophyta</taxon>
        <taxon>Bacillariophyceae</taxon>
        <taxon>Bacillariophycidae</taxon>
        <taxon>Naviculales</taxon>
        <taxon>Naviculaceae</taxon>
        <taxon>Fistulifera</taxon>
    </lineage>
</organism>
<keyword evidence="2" id="KW-0479">Metal-binding</keyword>
<dbReference type="PROSITE" id="PS51471">
    <property type="entry name" value="FE2OG_OXY"/>
    <property type="match status" value="1"/>
</dbReference>
<dbReference type="SMART" id="SM00702">
    <property type="entry name" value="P4Hc"/>
    <property type="match status" value="1"/>
</dbReference>
<proteinExistence type="predicted"/>
<keyword evidence="3 8" id="KW-0223">Dioxygenase</keyword>
<dbReference type="AlphaFoldDB" id="A0A1Z5KM54"/>
<dbReference type="GO" id="GO:0005506">
    <property type="term" value="F:iron ion binding"/>
    <property type="evidence" value="ECO:0007669"/>
    <property type="project" value="InterPro"/>
</dbReference>
<dbReference type="OrthoDB" id="69177at2759"/>
<evidence type="ECO:0000256" key="6">
    <source>
        <dbReference type="SAM" id="Phobius"/>
    </source>
</evidence>
<keyword evidence="6" id="KW-1133">Transmembrane helix</keyword>
<evidence type="ECO:0000313" key="8">
    <source>
        <dbReference type="EMBL" id="GAX27403.1"/>
    </source>
</evidence>
<evidence type="ECO:0000256" key="5">
    <source>
        <dbReference type="ARBA" id="ARBA00023004"/>
    </source>
</evidence>
<reference evidence="8 9" key="1">
    <citation type="journal article" date="2015" name="Plant Cell">
        <title>Oil accumulation by the oleaginous diatom Fistulifera solaris as revealed by the genome and transcriptome.</title>
        <authorList>
            <person name="Tanaka T."/>
            <person name="Maeda Y."/>
            <person name="Veluchamy A."/>
            <person name="Tanaka M."/>
            <person name="Abida H."/>
            <person name="Marechal E."/>
            <person name="Bowler C."/>
            <person name="Muto M."/>
            <person name="Sunaga Y."/>
            <person name="Tanaka M."/>
            <person name="Yoshino T."/>
            <person name="Taniguchi T."/>
            <person name="Fukuda Y."/>
            <person name="Nemoto M."/>
            <person name="Matsumoto M."/>
            <person name="Wong P.S."/>
            <person name="Aburatani S."/>
            <person name="Fujibuchi W."/>
        </authorList>
    </citation>
    <scope>NUCLEOTIDE SEQUENCE [LARGE SCALE GENOMIC DNA]</scope>
    <source>
        <strain evidence="8 9">JPCC DA0580</strain>
    </source>
</reference>
<dbReference type="EC" id="1.14.11.4" evidence="8"/>
<keyword evidence="5" id="KW-0408">Iron</keyword>
<accession>A0A1Z5KM54</accession>
<evidence type="ECO:0000256" key="1">
    <source>
        <dbReference type="ARBA" id="ARBA00001961"/>
    </source>
</evidence>
<dbReference type="Gene3D" id="2.60.120.620">
    <property type="entry name" value="q2cbj1_9rhob like domain"/>
    <property type="match status" value="1"/>
</dbReference>
<evidence type="ECO:0000256" key="3">
    <source>
        <dbReference type="ARBA" id="ARBA00022964"/>
    </source>
</evidence>